<accession>M5RSP9</accession>
<comment type="caution">
    <text evidence="1">The sequence shown here is derived from an EMBL/GenBank/DDBJ whole genome shotgun (WGS) entry which is preliminary data.</text>
</comment>
<proteinExistence type="predicted"/>
<reference evidence="1 2" key="1">
    <citation type="journal article" date="2013" name="Mar. Genomics">
        <title>Expression of sulfatases in Rhodopirellula baltica and the diversity of sulfatases in the genus Rhodopirellula.</title>
        <authorList>
            <person name="Wegner C.E."/>
            <person name="Richter-Heitmann T."/>
            <person name="Klindworth A."/>
            <person name="Klockow C."/>
            <person name="Richter M."/>
            <person name="Achstetter T."/>
            <person name="Glockner F.O."/>
            <person name="Harder J."/>
        </authorList>
    </citation>
    <scope>NUCLEOTIDE SEQUENCE [LARGE SCALE GENOMIC DNA]</scope>
    <source>
        <strain evidence="1 2">SM1</strain>
    </source>
</reference>
<protein>
    <submittedName>
        <fullName evidence="1">Uncharacterized protein</fullName>
    </submittedName>
</protein>
<sequence length="80" mass="8802">MLDSLSAIGVAKRMQQIATVSANSITHFSAVHERLFGFPRRMHLLTHLECQLLVRLCKSSSQLLLAANVLLAANGCHDVF</sequence>
<organism evidence="1 2">
    <name type="scientific">Rhodopirellula maiorica SM1</name>
    <dbReference type="NCBI Taxonomy" id="1265738"/>
    <lineage>
        <taxon>Bacteria</taxon>
        <taxon>Pseudomonadati</taxon>
        <taxon>Planctomycetota</taxon>
        <taxon>Planctomycetia</taxon>
        <taxon>Pirellulales</taxon>
        <taxon>Pirellulaceae</taxon>
        <taxon>Novipirellula</taxon>
    </lineage>
</organism>
<evidence type="ECO:0000313" key="2">
    <source>
        <dbReference type="Proteomes" id="UP000011991"/>
    </source>
</evidence>
<keyword evidence="2" id="KW-1185">Reference proteome</keyword>
<gene>
    <name evidence="1" type="ORF">RMSM_00776</name>
</gene>
<dbReference type="AlphaFoldDB" id="M5RSP9"/>
<evidence type="ECO:0000313" key="1">
    <source>
        <dbReference type="EMBL" id="EMI22300.1"/>
    </source>
</evidence>
<dbReference type="Proteomes" id="UP000011991">
    <property type="component" value="Unassembled WGS sequence"/>
</dbReference>
<dbReference type="EMBL" id="ANOG01000120">
    <property type="protein sequence ID" value="EMI22300.1"/>
    <property type="molecule type" value="Genomic_DNA"/>
</dbReference>
<name>M5RSP9_9BACT</name>